<dbReference type="HOGENOM" id="CLU_850250_0_0_1"/>
<proteinExistence type="predicted"/>
<keyword evidence="3" id="KW-1185">Reference proteome</keyword>
<dbReference type="InParanoid" id="A0A0C3GDA5"/>
<sequence length="320" mass="34473">MSSTSPDTKSIPETRKNDLKSQIPSTSSQELKPGASTKPANDAKGNTKRKSTTKRFLSAYAQTWVGMTPLWLMGEAILPGAKVGGTFKKGTRKLANVAEELRDALMTSSEDVVVILDKHFKLNSKGAPGDPKADSKDMSKTSGFDEQSRRAAEVIRAAGESAIVAVSTSLTNAQSQVHESSPQIKKLITKHGKDVVILVDKALKNPIVITGVSRFARSKGIPYSEGLLRLASLGLARILAAMPDEVEEQVESEIRKDAAEKKKHEVPGQRWKVEELDAAELEKTSTAEARDEAINAGKLGGDPKVEGDKLKQKQDGCVIC</sequence>
<dbReference type="EMBL" id="KN832976">
    <property type="protein sequence ID" value="KIM88611.1"/>
    <property type="molecule type" value="Genomic_DNA"/>
</dbReference>
<dbReference type="Proteomes" id="UP000054166">
    <property type="component" value="Unassembled WGS sequence"/>
</dbReference>
<protein>
    <submittedName>
        <fullName evidence="2">Uncharacterized protein</fullName>
    </submittedName>
</protein>
<dbReference type="AlphaFoldDB" id="A0A0C3GDA5"/>
<organism evidence="2 3">
    <name type="scientific">Piloderma croceum (strain F 1598)</name>
    <dbReference type="NCBI Taxonomy" id="765440"/>
    <lineage>
        <taxon>Eukaryota</taxon>
        <taxon>Fungi</taxon>
        <taxon>Dikarya</taxon>
        <taxon>Basidiomycota</taxon>
        <taxon>Agaricomycotina</taxon>
        <taxon>Agaricomycetes</taxon>
        <taxon>Agaricomycetidae</taxon>
        <taxon>Atheliales</taxon>
        <taxon>Atheliaceae</taxon>
        <taxon>Piloderma</taxon>
    </lineage>
</organism>
<feature type="compositionally biased region" description="Polar residues" evidence="1">
    <location>
        <begin position="20"/>
        <end position="30"/>
    </location>
</feature>
<reference evidence="3" key="2">
    <citation type="submission" date="2015-01" db="EMBL/GenBank/DDBJ databases">
        <title>Evolutionary Origins and Diversification of the Mycorrhizal Mutualists.</title>
        <authorList>
            <consortium name="DOE Joint Genome Institute"/>
            <consortium name="Mycorrhizal Genomics Consortium"/>
            <person name="Kohler A."/>
            <person name="Kuo A."/>
            <person name="Nagy L.G."/>
            <person name="Floudas D."/>
            <person name="Copeland A."/>
            <person name="Barry K.W."/>
            <person name="Cichocki N."/>
            <person name="Veneault-Fourrey C."/>
            <person name="LaButti K."/>
            <person name="Lindquist E.A."/>
            <person name="Lipzen A."/>
            <person name="Lundell T."/>
            <person name="Morin E."/>
            <person name="Murat C."/>
            <person name="Riley R."/>
            <person name="Ohm R."/>
            <person name="Sun H."/>
            <person name="Tunlid A."/>
            <person name="Henrissat B."/>
            <person name="Grigoriev I.V."/>
            <person name="Hibbett D.S."/>
            <person name="Martin F."/>
        </authorList>
    </citation>
    <scope>NUCLEOTIDE SEQUENCE [LARGE SCALE GENOMIC DNA]</scope>
    <source>
        <strain evidence="3">F 1598</strain>
    </source>
</reference>
<accession>A0A0C3GDA5</accession>
<feature type="region of interest" description="Disordered" evidence="1">
    <location>
        <begin position="125"/>
        <end position="145"/>
    </location>
</feature>
<dbReference type="OrthoDB" id="3235947at2759"/>
<evidence type="ECO:0000313" key="3">
    <source>
        <dbReference type="Proteomes" id="UP000054166"/>
    </source>
</evidence>
<reference evidence="2 3" key="1">
    <citation type="submission" date="2014-04" db="EMBL/GenBank/DDBJ databases">
        <authorList>
            <consortium name="DOE Joint Genome Institute"/>
            <person name="Kuo A."/>
            <person name="Tarkka M."/>
            <person name="Buscot F."/>
            <person name="Kohler A."/>
            <person name="Nagy L.G."/>
            <person name="Floudas D."/>
            <person name="Copeland A."/>
            <person name="Barry K.W."/>
            <person name="Cichocki N."/>
            <person name="Veneault-Fourrey C."/>
            <person name="LaButti K."/>
            <person name="Lindquist E.A."/>
            <person name="Lipzen A."/>
            <person name="Lundell T."/>
            <person name="Morin E."/>
            <person name="Murat C."/>
            <person name="Sun H."/>
            <person name="Tunlid A."/>
            <person name="Henrissat B."/>
            <person name="Grigoriev I.V."/>
            <person name="Hibbett D.S."/>
            <person name="Martin F."/>
            <person name="Nordberg H.P."/>
            <person name="Cantor M.N."/>
            <person name="Hua S.X."/>
        </authorList>
    </citation>
    <scope>NUCLEOTIDE SEQUENCE [LARGE SCALE GENOMIC DNA]</scope>
    <source>
        <strain evidence="2 3">F 1598</strain>
    </source>
</reference>
<feature type="region of interest" description="Disordered" evidence="1">
    <location>
        <begin position="282"/>
        <end position="307"/>
    </location>
</feature>
<feature type="region of interest" description="Disordered" evidence="1">
    <location>
        <begin position="1"/>
        <end position="52"/>
    </location>
</feature>
<feature type="compositionally biased region" description="Basic and acidic residues" evidence="1">
    <location>
        <begin position="10"/>
        <end position="19"/>
    </location>
</feature>
<gene>
    <name evidence="2" type="ORF">PILCRDRAFT_813577</name>
</gene>
<evidence type="ECO:0000256" key="1">
    <source>
        <dbReference type="SAM" id="MobiDB-lite"/>
    </source>
</evidence>
<name>A0A0C3GDA5_PILCF</name>
<evidence type="ECO:0000313" key="2">
    <source>
        <dbReference type="EMBL" id="KIM88611.1"/>
    </source>
</evidence>
<feature type="compositionally biased region" description="Basic and acidic residues" evidence="1">
    <location>
        <begin position="282"/>
        <end position="293"/>
    </location>
</feature>